<dbReference type="NCBIfam" id="NF004014">
    <property type="entry name" value="PRK05477.1-4"/>
    <property type="match status" value="1"/>
</dbReference>
<dbReference type="GO" id="GO:0050567">
    <property type="term" value="F:glutaminyl-tRNA synthase (glutamine-hydrolyzing) activity"/>
    <property type="evidence" value="ECO:0007669"/>
    <property type="project" value="UniProtKB-UniRule"/>
</dbReference>
<dbReference type="Gene3D" id="1.10.10.410">
    <property type="match status" value="1"/>
</dbReference>
<keyword evidence="4 10" id="KW-0547">Nucleotide-binding</keyword>
<dbReference type="InterPro" id="IPR006075">
    <property type="entry name" value="Asn/Gln-tRNA_Trfase_suB/E_cat"/>
</dbReference>
<keyword evidence="12" id="KW-0808">Transferase</keyword>
<dbReference type="Proteomes" id="UP000184526">
    <property type="component" value="Unassembled WGS sequence"/>
</dbReference>
<dbReference type="SMART" id="SM00845">
    <property type="entry name" value="GatB_Yqey"/>
    <property type="match status" value="1"/>
</dbReference>
<dbReference type="InterPro" id="IPR042114">
    <property type="entry name" value="GatB_C_1"/>
</dbReference>
<feature type="domain" description="Asn/Gln amidotransferase" evidence="11">
    <location>
        <begin position="326"/>
        <end position="473"/>
    </location>
</feature>
<comment type="subunit">
    <text evidence="2 10">Heterotrimer of A, B and C subunits.</text>
</comment>
<dbReference type="GO" id="GO:0005524">
    <property type="term" value="F:ATP binding"/>
    <property type="evidence" value="ECO:0007669"/>
    <property type="project" value="UniProtKB-KW"/>
</dbReference>
<evidence type="ECO:0000256" key="6">
    <source>
        <dbReference type="ARBA" id="ARBA00022917"/>
    </source>
</evidence>
<dbReference type="InterPro" id="IPR018027">
    <property type="entry name" value="Asn/Gln_amidotransferase"/>
</dbReference>
<dbReference type="InterPro" id="IPR014746">
    <property type="entry name" value="Gln_synth/guanido_kin_cat_dom"/>
</dbReference>
<accession>A0A1M5Y0D9</accession>
<proteinExistence type="inferred from homology"/>
<keyword evidence="6 10" id="KW-0648">Protein biosynthesis</keyword>
<evidence type="ECO:0000313" key="12">
    <source>
        <dbReference type="EMBL" id="SHI05294.1"/>
    </source>
</evidence>
<evidence type="ECO:0000256" key="9">
    <source>
        <dbReference type="ARBA" id="ARBA00047913"/>
    </source>
</evidence>
<dbReference type="Pfam" id="PF02934">
    <property type="entry name" value="GatB_N"/>
    <property type="match status" value="1"/>
</dbReference>
<dbReference type="EC" id="6.3.5.-" evidence="10"/>
<organism evidence="12 13">
    <name type="scientific">Clostridium collagenovorans DSM 3089</name>
    <dbReference type="NCBI Taxonomy" id="1121306"/>
    <lineage>
        <taxon>Bacteria</taxon>
        <taxon>Bacillati</taxon>
        <taxon>Bacillota</taxon>
        <taxon>Clostridia</taxon>
        <taxon>Eubacteriales</taxon>
        <taxon>Clostridiaceae</taxon>
        <taxon>Clostridium</taxon>
    </lineage>
</organism>
<dbReference type="NCBIfam" id="NF004012">
    <property type="entry name" value="PRK05477.1-2"/>
    <property type="match status" value="1"/>
</dbReference>
<dbReference type="InterPro" id="IPR017959">
    <property type="entry name" value="Asn/Gln-tRNA_amidoTrfase_suB/E"/>
</dbReference>
<dbReference type="InterPro" id="IPR023168">
    <property type="entry name" value="GatB_Yqey_C_2"/>
</dbReference>
<dbReference type="HAMAP" id="MF_00121">
    <property type="entry name" value="GatB"/>
    <property type="match status" value="1"/>
</dbReference>
<dbReference type="GO" id="GO:0006412">
    <property type="term" value="P:translation"/>
    <property type="evidence" value="ECO:0007669"/>
    <property type="project" value="UniProtKB-UniRule"/>
</dbReference>
<dbReference type="InterPro" id="IPR003789">
    <property type="entry name" value="Asn/Gln_tRNA_amidoTrase-B-like"/>
</dbReference>
<evidence type="ECO:0000259" key="11">
    <source>
        <dbReference type="SMART" id="SM00845"/>
    </source>
</evidence>
<evidence type="ECO:0000256" key="1">
    <source>
        <dbReference type="ARBA" id="ARBA00005306"/>
    </source>
</evidence>
<comment type="catalytic activity">
    <reaction evidence="8 10">
        <text>L-aspartyl-tRNA(Asn) + L-glutamine + ATP + H2O = L-asparaginyl-tRNA(Asn) + L-glutamate + ADP + phosphate + 2 H(+)</text>
        <dbReference type="Rhea" id="RHEA:14513"/>
        <dbReference type="Rhea" id="RHEA-COMP:9674"/>
        <dbReference type="Rhea" id="RHEA-COMP:9677"/>
        <dbReference type="ChEBI" id="CHEBI:15377"/>
        <dbReference type="ChEBI" id="CHEBI:15378"/>
        <dbReference type="ChEBI" id="CHEBI:29985"/>
        <dbReference type="ChEBI" id="CHEBI:30616"/>
        <dbReference type="ChEBI" id="CHEBI:43474"/>
        <dbReference type="ChEBI" id="CHEBI:58359"/>
        <dbReference type="ChEBI" id="CHEBI:78515"/>
        <dbReference type="ChEBI" id="CHEBI:78516"/>
        <dbReference type="ChEBI" id="CHEBI:456216"/>
    </reaction>
</comment>
<dbReference type="InterPro" id="IPR004413">
    <property type="entry name" value="GatB"/>
</dbReference>
<dbReference type="Pfam" id="PF02637">
    <property type="entry name" value="GatB_Yqey"/>
    <property type="match status" value="1"/>
</dbReference>
<dbReference type="SUPFAM" id="SSF89095">
    <property type="entry name" value="GatB/YqeY motif"/>
    <property type="match status" value="1"/>
</dbReference>
<keyword evidence="3 10" id="KW-0436">Ligase</keyword>
<evidence type="ECO:0000256" key="5">
    <source>
        <dbReference type="ARBA" id="ARBA00022840"/>
    </source>
</evidence>
<comment type="catalytic activity">
    <reaction evidence="9 10">
        <text>L-glutamyl-tRNA(Gln) + L-glutamine + ATP + H2O = L-glutaminyl-tRNA(Gln) + L-glutamate + ADP + phosphate + H(+)</text>
        <dbReference type="Rhea" id="RHEA:17521"/>
        <dbReference type="Rhea" id="RHEA-COMP:9681"/>
        <dbReference type="Rhea" id="RHEA-COMP:9684"/>
        <dbReference type="ChEBI" id="CHEBI:15377"/>
        <dbReference type="ChEBI" id="CHEBI:15378"/>
        <dbReference type="ChEBI" id="CHEBI:29985"/>
        <dbReference type="ChEBI" id="CHEBI:30616"/>
        <dbReference type="ChEBI" id="CHEBI:43474"/>
        <dbReference type="ChEBI" id="CHEBI:58359"/>
        <dbReference type="ChEBI" id="CHEBI:78520"/>
        <dbReference type="ChEBI" id="CHEBI:78521"/>
        <dbReference type="ChEBI" id="CHEBI:456216"/>
    </reaction>
</comment>
<dbReference type="STRING" id="1121306.SAMN02745196_02573"/>
<dbReference type="PROSITE" id="PS01234">
    <property type="entry name" value="GATB"/>
    <property type="match status" value="1"/>
</dbReference>
<keyword evidence="13" id="KW-1185">Reference proteome</keyword>
<dbReference type="PANTHER" id="PTHR11659:SF0">
    <property type="entry name" value="GLUTAMYL-TRNA(GLN) AMIDOTRANSFERASE SUBUNIT B, MITOCHONDRIAL"/>
    <property type="match status" value="1"/>
</dbReference>
<evidence type="ECO:0000256" key="7">
    <source>
        <dbReference type="ARBA" id="ARBA00024799"/>
    </source>
</evidence>
<dbReference type="RefSeq" id="WP_072832419.1">
    <property type="nucleotide sequence ID" value="NZ_FQXP01000010.1"/>
</dbReference>
<dbReference type="Gene3D" id="1.10.150.380">
    <property type="entry name" value="GatB domain, N-terminal subdomain"/>
    <property type="match status" value="1"/>
</dbReference>
<dbReference type="GO" id="GO:0070681">
    <property type="term" value="P:glutaminyl-tRNAGln biosynthesis via transamidation"/>
    <property type="evidence" value="ECO:0007669"/>
    <property type="project" value="TreeGrafter"/>
</dbReference>
<protein>
    <recommendedName>
        <fullName evidence="10">Aspartyl/glutamyl-tRNA(Asn/Gln) amidotransferase subunit B</fullName>
        <shortName evidence="10">Asp/Glu-ADT subunit B</shortName>
        <ecNumber evidence="10">6.3.5.-</ecNumber>
    </recommendedName>
</protein>
<evidence type="ECO:0000256" key="2">
    <source>
        <dbReference type="ARBA" id="ARBA00011123"/>
    </source>
</evidence>
<dbReference type="GO" id="GO:0016740">
    <property type="term" value="F:transferase activity"/>
    <property type="evidence" value="ECO:0007669"/>
    <property type="project" value="UniProtKB-KW"/>
</dbReference>
<gene>
    <name evidence="10" type="primary">gatB</name>
    <name evidence="12" type="ORF">SAMN02745196_02573</name>
</gene>
<evidence type="ECO:0000313" key="13">
    <source>
        <dbReference type="Proteomes" id="UP000184526"/>
    </source>
</evidence>
<dbReference type="InterPro" id="IPR017958">
    <property type="entry name" value="Gln-tRNA_amidoTrfase_suB_CS"/>
</dbReference>
<dbReference type="FunFam" id="1.10.150.380:FF:000001">
    <property type="entry name" value="Aspartyl/glutamyl-tRNA(Asn/Gln) amidotransferase subunit B"/>
    <property type="match status" value="1"/>
</dbReference>
<evidence type="ECO:0000256" key="10">
    <source>
        <dbReference type="HAMAP-Rule" id="MF_00121"/>
    </source>
</evidence>
<dbReference type="AlphaFoldDB" id="A0A1M5Y0D9"/>
<comment type="function">
    <text evidence="7 10">Allows the formation of correctly charged Asn-tRNA(Asn) or Gln-tRNA(Gln) through the transamidation of misacylated Asp-tRNA(Asn) or Glu-tRNA(Gln) in organisms which lack either or both of asparaginyl-tRNA or glutaminyl-tRNA synthetases. The reaction takes place in the presence of glutamine and ATP through an activated phospho-Asp-tRNA(Asn) or phospho-Glu-tRNA(Gln).</text>
</comment>
<name>A0A1M5Y0D9_9CLOT</name>
<dbReference type="OrthoDB" id="9804078at2"/>
<dbReference type="GO" id="GO:0050566">
    <property type="term" value="F:asparaginyl-tRNA synthase (glutamine-hydrolyzing) activity"/>
    <property type="evidence" value="ECO:0007669"/>
    <property type="project" value="RHEA"/>
</dbReference>
<dbReference type="SUPFAM" id="SSF55931">
    <property type="entry name" value="Glutamine synthetase/guanido kinase"/>
    <property type="match status" value="1"/>
</dbReference>
<reference evidence="12 13" key="1">
    <citation type="submission" date="2016-11" db="EMBL/GenBank/DDBJ databases">
        <authorList>
            <person name="Jaros S."/>
            <person name="Januszkiewicz K."/>
            <person name="Wedrychowicz H."/>
        </authorList>
    </citation>
    <scope>NUCLEOTIDE SEQUENCE [LARGE SCALE GENOMIC DNA]</scope>
    <source>
        <strain evidence="12 13">DSM 3089</strain>
    </source>
</reference>
<sequence>MEFQTVIGLEVHVELNTKSKIFCGCSTEFGAEPNTEVCPVCLGLPGALPVLNKKVVDYAIKTGLALNCDIARYTMMDRKNYFYPDSPKNYQITQDRFPICREGNVEIELGNGEKKSIGIERIHMEDDAGKLIHNEKETFIDFNRAGVPLLEIVSKPHMNSAEEAILYVEKLRSILTCIGVSDCKMEEGSLRVDLNISVKQVESKELGVRAEIKNLNSFKFLEKAVNYERERQIKAIENNEVLFMETRRWDEKNNITLSMRNKEEAQDYRYFPEGDILEMIISEKEIEDIKSTIPELEHEKKDRFIKEYNLSNYDASVLSKDYKLAHFFEKTVKSCKDSKAAVNWIMGDISCYLNENKLELNETKLKAENLGELIKLIKDKVISSTIGKKILVNIIEEGKSPKDIVKEKGLIQNNDEKAILEMIRGILSKNQDKVKEYLEGKGNLYTWFVGQIMKESRGKANPSIVNKLLKSEIENNFK</sequence>
<dbReference type="EMBL" id="FQXP01000010">
    <property type="protein sequence ID" value="SHI05294.1"/>
    <property type="molecule type" value="Genomic_DNA"/>
</dbReference>
<dbReference type="NCBIfam" id="TIGR00133">
    <property type="entry name" value="gatB"/>
    <property type="match status" value="1"/>
</dbReference>
<evidence type="ECO:0000256" key="8">
    <source>
        <dbReference type="ARBA" id="ARBA00047380"/>
    </source>
</evidence>
<dbReference type="FunFam" id="1.10.10.410:FF:000001">
    <property type="entry name" value="Aspartyl/glutamyl-tRNA(Asn/Gln) amidotransferase subunit B"/>
    <property type="match status" value="1"/>
</dbReference>
<keyword evidence="5 10" id="KW-0067">ATP-binding</keyword>
<comment type="similarity">
    <text evidence="1 10">Belongs to the GatB/GatE family. GatB subfamily.</text>
</comment>
<dbReference type="PANTHER" id="PTHR11659">
    <property type="entry name" value="GLUTAMYL-TRNA GLN AMIDOTRANSFERASE SUBUNIT B MITOCHONDRIAL AND PROKARYOTIC PET112-RELATED"/>
    <property type="match status" value="1"/>
</dbReference>
<evidence type="ECO:0000256" key="3">
    <source>
        <dbReference type="ARBA" id="ARBA00022598"/>
    </source>
</evidence>
<evidence type="ECO:0000256" key="4">
    <source>
        <dbReference type="ARBA" id="ARBA00022741"/>
    </source>
</evidence>